<evidence type="ECO:0000313" key="2">
    <source>
        <dbReference type="EMBL" id="SQC13884.1"/>
    </source>
</evidence>
<sequence>MPLLLLRAVQQRHRQRFLHLFIMLAKIGHPQLAALLLALSEVDDNSGNHRDGDDNRRDLG</sequence>
<dbReference type="EMBL" id="UAWN01000008">
    <property type="protein sequence ID" value="SQC13884.1"/>
    <property type="molecule type" value="Genomic_DNA"/>
</dbReference>
<evidence type="ECO:0000313" key="3">
    <source>
        <dbReference type="Proteomes" id="UP000251088"/>
    </source>
</evidence>
<keyword evidence="1" id="KW-0812">Transmembrane</keyword>
<protein>
    <submittedName>
        <fullName evidence="2">Uncharacterized protein</fullName>
    </submittedName>
</protein>
<gene>
    <name evidence="2" type="ORF">NCTC9128_01964</name>
</gene>
<organism evidence="2 3">
    <name type="scientific">Klebsiella pneumoniae</name>
    <dbReference type="NCBI Taxonomy" id="573"/>
    <lineage>
        <taxon>Bacteria</taxon>
        <taxon>Pseudomonadati</taxon>
        <taxon>Pseudomonadota</taxon>
        <taxon>Gammaproteobacteria</taxon>
        <taxon>Enterobacterales</taxon>
        <taxon>Enterobacteriaceae</taxon>
        <taxon>Klebsiella/Raoultella group</taxon>
        <taxon>Klebsiella</taxon>
        <taxon>Klebsiella pneumoniae complex</taxon>
    </lineage>
</organism>
<reference evidence="2 3" key="1">
    <citation type="submission" date="2018-06" db="EMBL/GenBank/DDBJ databases">
        <authorList>
            <consortium name="Pathogen Informatics"/>
            <person name="Doyle S."/>
        </authorList>
    </citation>
    <scope>NUCLEOTIDE SEQUENCE [LARGE SCALE GENOMIC DNA]</scope>
    <source>
        <strain evidence="2 3">NCTC9128</strain>
    </source>
</reference>
<keyword evidence="1" id="KW-0472">Membrane</keyword>
<proteinExistence type="predicted"/>
<dbReference type="AlphaFoldDB" id="A0A2X3CNA9"/>
<evidence type="ECO:0000256" key="1">
    <source>
        <dbReference type="SAM" id="Phobius"/>
    </source>
</evidence>
<dbReference type="Proteomes" id="UP000251088">
    <property type="component" value="Unassembled WGS sequence"/>
</dbReference>
<accession>A0A2X3CNA9</accession>
<keyword evidence="1" id="KW-1133">Transmembrane helix</keyword>
<feature type="transmembrane region" description="Helical" evidence="1">
    <location>
        <begin position="20"/>
        <end position="39"/>
    </location>
</feature>
<name>A0A2X3CNA9_KLEPN</name>